<feature type="compositionally biased region" description="Polar residues" evidence="1">
    <location>
        <begin position="37"/>
        <end position="51"/>
    </location>
</feature>
<dbReference type="OMA" id="QSNCENE"/>
<evidence type="ECO:0000313" key="4">
    <source>
        <dbReference type="Proteomes" id="UP000287033"/>
    </source>
</evidence>
<sequence>MVTCILDVVTDGEAITSSQTNVTEFFHSASVSDPEMNFSTVSPSGETSNPKGTLDLGIIKASDYHASVTTEISSNLNTSDSQSLNQTEEYGNNSFPVDSSSARTTVLSSSTVSQKIPVNQMPDKDVSSAATMTSIVSTSGFKGSSSLSPYSTSAIPDRAANILGNVLLSILIIALIVFLISMLVFYLHRKKRRYSFDLFHKTAEDADIPLSGPIRQGAFEVFPDKEDNTDVQVTKDMDNHDKTPADILNLPEEVNEKQSNCENEINHSPADHDQENTGSFDDWSFKTPGSEFTDIDLMN</sequence>
<dbReference type="OrthoDB" id="9947089at2759"/>
<keyword evidence="2" id="KW-0812">Transmembrane</keyword>
<gene>
    <name evidence="3" type="ORF">chiPu_0011405</name>
</gene>
<feature type="region of interest" description="Disordered" evidence="1">
    <location>
        <begin position="256"/>
        <end position="287"/>
    </location>
</feature>
<keyword evidence="4" id="KW-1185">Reference proteome</keyword>
<accession>A0A401SRC0</accession>
<reference evidence="3 4" key="1">
    <citation type="journal article" date="2018" name="Nat. Ecol. Evol.">
        <title>Shark genomes provide insights into elasmobranch evolution and the origin of vertebrates.</title>
        <authorList>
            <person name="Hara Y"/>
            <person name="Yamaguchi K"/>
            <person name="Onimaru K"/>
            <person name="Kadota M"/>
            <person name="Koyanagi M"/>
            <person name="Keeley SD"/>
            <person name="Tatsumi K"/>
            <person name="Tanaka K"/>
            <person name="Motone F"/>
            <person name="Kageyama Y"/>
            <person name="Nozu R"/>
            <person name="Adachi N"/>
            <person name="Nishimura O"/>
            <person name="Nakagawa R"/>
            <person name="Tanegashima C"/>
            <person name="Kiyatake I"/>
            <person name="Matsumoto R"/>
            <person name="Murakumo K"/>
            <person name="Nishida K"/>
            <person name="Terakita A"/>
            <person name="Kuratani S"/>
            <person name="Sato K"/>
            <person name="Hyodo S Kuraku.S."/>
        </authorList>
    </citation>
    <scope>NUCLEOTIDE SEQUENCE [LARGE SCALE GENOMIC DNA]</scope>
</reference>
<feature type="transmembrane region" description="Helical" evidence="2">
    <location>
        <begin position="162"/>
        <end position="187"/>
    </location>
</feature>
<feature type="region of interest" description="Disordered" evidence="1">
    <location>
        <begin position="33"/>
        <end position="52"/>
    </location>
</feature>
<comment type="caution">
    <text evidence="3">The sequence shown here is derived from an EMBL/GenBank/DDBJ whole genome shotgun (WGS) entry which is preliminary data.</text>
</comment>
<evidence type="ECO:0000256" key="2">
    <source>
        <dbReference type="SAM" id="Phobius"/>
    </source>
</evidence>
<protein>
    <submittedName>
        <fullName evidence="3">Uncharacterized protein</fullName>
    </submittedName>
</protein>
<evidence type="ECO:0000313" key="3">
    <source>
        <dbReference type="EMBL" id="GCC32941.1"/>
    </source>
</evidence>
<feature type="compositionally biased region" description="Polar residues" evidence="1">
    <location>
        <begin position="76"/>
        <end position="98"/>
    </location>
</feature>
<dbReference type="EMBL" id="BEZZ01000473">
    <property type="protein sequence ID" value="GCC32941.1"/>
    <property type="molecule type" value="Genomic_DNA"/>
</dbReference>
<keyword evidence="2" id="KW-0472">Membrane</keyword>
<dbReference type="Proteomes" id="UP000287033">
    <property type="component" value="Unassembled WGS sequence"/>
</dbReference>
<organism evidence="3 4">
    <name type="scientific">Chiloscyllium punctatum</name>
    <name type="common">Brownbanded bambooshark</name>
    <name type="synonym">Hemiscyllium punctatum</name>
    <dbReference type="NCBI Taxonomy" id="137246"/>
    <lineage>
        <taxon>Eukaryota</taxon>
        <taxon>Metazoa</taxon>
        <taxon>Chordata</taxon>
        <taxon>Craniata</taxon>
        <taxon>Vertebrata</taxon>
        <taxon>Chondrichthyes</taxon>
        <taxon>Elasmobranchii</taxon>
        <taxon>Galeomorphii</taxon>
        <taxon>Galeoidea</taxon>
        <taxon>Orectolobiformes</taxon>
        <taxon>Hemiscylliidae</taxon>
        <taxon>Chiloscyllium</taxon>
    </lineage>
</organism>
<evidence type="ECO:0000256" key="1">
    <source>
        <dbReference type="SAM" id="MobiDB-lite"/>
    </source>
</evidence>
<feature type="region of interest" description="Disordered" evidence="1">
    <location>
        <begin position="76"/>
        <end position="99"/>
    </location>
</feature>
<keyword evidence="2" id="KW-1133">Transmembrane helix</keyword>
<proteinExistence type="predicted"/>
<dbReference type="AlphaFoldDB" id="A0A401SRC0"/>
<name>A0A401SRC0_CHIPU</name>